<keyword evidence="4 6" id="KW-1133">Transmembrane helix</keyword>
<dbReference type="InterPro" id="IPR022791">
    <property type="entry name" value="L-PG_synthase/AglD"/>
</dbReference>
<accession>A0ABW1LJ79</accession>
<feature type="transmembrane region" description="Helical" evidence="6">
    <location>
        <begin position="42"/>
        <end position="64"/>
    </location>
</feature>
<keyword evidence="8" id="KW-1185">Reference proteome</keyword>
<dbReference type="Pfam" id="PF03706">
    <property type="entry name" value="LPG_synthase_TM"/>
    <property type="match status" value="1"/>
</dbReference>
<gene>
    <name evidence="7" type="ORF">ACFPYL_10660</name>
</gene>
<evidence type="ECO:0000256" key="2">
    <source>
        <dbReference type="ARBA" id="ARBA00022475"/>
    </source>
</evidence>
<dbReference type="RefSeq" id="WP_379153676.1">
    <property type="nucleotide sequence ID" value="NZ_JBHSRJ010000004.1"/>
</dbReference>
<feature type="transmembrane region" description="Helical" evidence="6">
    <location>
        <begin position="249"/>
        <end position="267"/>
    </location>
</feature>
<dbReference type="Proteomes" id="UP001596135">
    <property type="component" value="Unassembled WGS sequence"/>
</dbReference>
<feature type="transmembrane region" description="Helical" evidence="6">
    <location>
        <begin position="273"/>
        <end position="290"/>
    </location>
</feature>
<feature type="transmembrane region" description="Helical" evidence="6">
    <location>
        <begin position="150"/>
        <end position="169"/>
    </location>
</feature>
<evidence type="ECO:0000256" key="4">
    <source>
        <dbReference type="ARBA" id="ARBA00022989"/>
    </source>
</evidence>
<comment type="subcellular location">
    <subcellularLocation>
        <location evidence="1">Cell membrane</location>
        <topology evidence="1">Multi-pass membrane protein</topology>
    </subcellularLocation>
</comment>
<organism evidence="7 8">
    <name type="scientific">Nocardioides hankookensis</name>
    <dbReference type="NCBI Taxonomy" id="443157"/>
    <lineage>
        <taxon>Bacteria</taxon>
        <taxon>Bacillati</taxon>
        <taxon>Actinomycetota</taxon>
        <taxon>Actinomycetes</taxon>
        <taxon>Propionibacteriales</taxon>
        <taxon>Nocardioidaceae</taxon>
        <taxon>Nocardioides</taxon>
    </lineage>
</organism>
<proteinExistence type="predicted"/>
<evidence type="ECO:0000256" key="1">
    <source>
        <dbReference type="ARBA" id="ARBA00004651"/>
    </source>
</evidence>
<evidence type="ECO:0000313" key="7">
    <source>
        <dbReference type="EMBL" id="MFC6043539.1"/>
    </source>
</evidence>
<feature type="transmembrane region" description="Helical" evidence="6">
    <location>
        <begin position="123"/>
        <end position="144"/>
    </location>
</feature>
<evidence type="ECO:0000256" key="5">
    <source>
        <dbReference type="ARBA" id="ARBA00023136"/>
    </source>
</evidence>
<protein>
    <submittedName>
        <fullName evidence="7">Lysylphosphatidylglycerol synthase domain-containing protein</fullName>
    </submittedName>
</protein>
<name>A0ABW1LJ79_9ACTN</name>
<keyword evidence="5 6" id="KW-0472">Membrane</keyword>
<feature type="transmembrane region" description="Helical" evidence="6">
    <location>
        <begin position="9"/>
        <end position="27"/>
    </location>
</feature>
<evidence type="ECO:0000256" key="3">
    <source>
        <dbReference type="ARBA" id="ARBA00022692"/>
    </source>
</evidence>
<dbReference type="EMBL" id="JBHSRJ010000004">
    <property type="protein sequence ID" value="MFC6043539.1"/>
    <property type="molecule type" value="Genomic_DNA"/>
</dbReference>
<reference evidence="8" key="1">
    <citation type="journal article" date="2019" name="Int. J. Syst. Evol. Microbiol.">
        <title>The Global Catalogue of Microorganisms (GCM) 10K type strain sequencing project: providing services to taxonomists for standard genome sequencing and annotation.</title>
        <authorList>
            <consortium name="The Broad Institute Genomics Platform"/>
            <consortium name="The Broad Institute Genome Sequencing Center for Infectious Disease"/>
            <person name="Wu L."/>
            <person name="Ma J."/>
        </authorList>
    </citation>
    <scope>NUCLEOTIDE SEQUENCE [LARGE SCALE GENOMIC DNA]</scope>
    <source>
        <strain evidence="8">CCUG 54522</strain>
    </source>
</reference>
<keyword evidence="2" id="KW-1003">Cell membrane</keyword>
<comment type="caution">
    <text evidence="7">The sequence shown here is derived from an EMBL/GenBank/DDBJ whole genome shotgun (WGS) entry which is preliminary data.</text>
</comment>
<keyword evidence="3 6" id="KW-0812">Transmembrane</keyword>
<sequence length="311" mass="32232">MTRGRLMDVLRWVFLAAVLGFAFWGLHDRGGELLDTVHRTSVVGLVVAAALVLAGLLVTSVAWLRLLAGYGHRMPPGEGQRVFFVGQLGKYIPGSVWSMGAHADLARGFDVPMRVTVGTSLMFLWLNLATSGLVAGMLAVSGWWTPGLPTWLVVLGLVGCVVGLTPPVVERVGSRLAGGSGHLRLSPGAVGVLVGLMAVTWTCYAAAMIALAPSPSVDLFPVAAGAFTTAYAVGVLVVLAPAGIGAREVTLVALLAPVTGVTTATALALLTRALLTGGDLLLAFLAWAVVRATRRRAVVPDPTVGGGWERS</sequence>
<feature type="transmembrane region" description="Helical" evidence="6">
    <location>
        <begin position="190"/>
        <end position="213"/>
    </location>
</feature>
<evidence type="ECO:0000313" key="8">
    <source>
        <dbReference type="Proteomes" id="UP001596135"/>
    </source>
</evidence>
<feature type="transmembrane region" description="Helical" evidence="6">
    <location>
        <begin position="219"/>
        <end position="242"/>
    </location>
</feature>
<evidence type="ECO:0000256" key="6">
    <source>
        <dbReference type="SAM" id="Phobius"/>
    </source>
</evidence>